<name>Q9FYM3_ARATH</name>
<evidence type="ECO:0000313" key="1">
    <source>
        <dbReference type="EMBL" id="AAF97953.1"/>
    </source>
</evidence>
<organism evidence="1">
    <name type="scientific">Arabidopsis thaliana</name>
    <name type="common">Mouse-ear cress</name>
    <dbReference type="NCBI Taxonomy" id="3702"/>
    <lineage>
        <taxon>Eukaryota</taxon>
        <taxon>Viridiplantae</taxon>
        <taxon>Streptophyta</taxon>
        <taxon>Embryophyta</taxon>
        <taxon>Tracheophyta</taxon>
        <taxon>Spermatophyta</taxon>
        <taxon>Magnoliopsida</taxon>
        <taxon>eudicotyledons</taxon>
        <taxon>Gunneridae</taxon>
        <taxon>Pentapetalae</taxon>
        <taxon>rosids</taxon>
        <taxon>malvids</taxon>
        <taxon>Brassicales</taxon>
        <taxon>Brassicaceae</taxon>
        <taxon>Camelineae</taxon>
        <taxon>Arabidopsis</taxon>
    </lineage>
</organism>
<reference evidence="1" key="2">
    <citation type="submission" date="2000-07" db="EMBL/GenBank/DDBJ databases">
        <title>Genomic sequence for Arabidopsis thaliana BAC F21J9 from chromosome I.</title>
        <authorList>
            <person name="Johnson-Hopson C."/>
            <person name="Brooks S."/>
            <person name="Buehler E."/>
            <person name="Chao Q."/>
            <person name="Khan S."/>
            <person name="Kim C."/>
            <person name="Shinn P."/>
            <person name="Altafi H."/>
            <person name="Bei Q."/>
            <person name="Chin C."/>
            <person name="Chiou J."/>
            <person name="Choi E."/>
            <person name="Conn L."/>
            <person name="Conway A."/>
            <person name="Gonzales A."/>
            <person name="Hansen N."/>
            <person name="Howing B."/>
            <person name="Koo T."/>
            <person name="Lam B."/>
            <person name="Lee J."/>
            <person name="Lenz C."/>
            <person name="Li J."/>
            <person name="Liu A."/>
            <person name="Liu K."/>
            <person name="Liu S."/>
            <person name="Mukharsky N."/>
            <person name="Nguyen M."/>
            <person name="Palm C."/>
            <person name="Pham P."/>
            <person name="Sakano H."/>
            <person name="Schwartz J."/>
            <person name="Southwick A."/>
            <person name="Thaveri A."/>
            <person name="Toriumi M."/>
            <person name="Vaysberg M."/>
            <person name="Yu G."/>
            <person name="Federspiel N.A."/>
            <person name="Theologis A."/>
            <person name="Ecker J.R."/>
        </authorList>
    </citation>
    <scope>NUCLEOTIDE SEQUENCE</scope>
</reference>
<dbReference type="AlphaFoldDB" id="Q9FYM3"/>
<reference evidence="1" key="3">
    <citation type="submission" date="2000-08" db="EMBL/GenBank/DDBJ databases">
        <authorList>
            <person name="Cheuk R."/>
            <person name="Shinn P."/>
            <person name="Brooks S."/>
            <person name="Buehler E."/>
            <person name="Chao Q."/>
            <person name="Johnson-Hopson C."/>
            <person name="Khan S."/>
            <person name="Kim C."/>
            <person name="Altafi H."/>
            <person name="Bei B."/>
            <person name="Chin C."/>
            <person name="Chiou J."/>
            <person name="Choi E."/>
            <person name="Conn L."/>
            <person name="Conway A."/>
            <person name="Gonzalez A."/>
            <person name="Hansen N."/>
            <person name="Howing B."/>
            <person name="Koo T."/>
            <person name="Lam B."/>
            <person name="Lee J."/>
            <person name="Lenz C."/>
            <person name="Li J."/>
            <person name="Liu A."/>
            <person name="Liu J."/>
            <person name="Liu S."/>
            <person name="Mukharsky N."/>
            <person name="Nguyen M."/>
            <person name="Palm C."/>
            <person name="Pham P."/>
            <person name="Sakano H."/>
            <person name="Schwartz J."/>
            <person name="Southwick A."/>
            <person name="Thaveri A."/>
            <person name="Toriumi M."/>
            <person name="Vaysberg M."/>
            <person name="Yu G."/>
            <person name="Davis R."/>
            <person name="Federspiel N."/>
            <person name="Theologis A."/>
            <person name="Ecker J."/>
        </authorList>
    </citation>
    <scope>NUCLEOTIDE SEQUENCE</scope>
</reference>
<accession>Q9FYM3</accession>
<protein>
    <submittedName>
        <fullName evidence="1">F21J9.5</fullName>
    </submittedName>
</protein>
<reference key="1">
    <citation type="journal article" date="2000" name="Nature">
        <title>Sequence and analysis of chromosome 1 of the plant Arabidopsis thaliana.</title>
        <authorList>
            <person name="Theologis A."/>
            <person name="Ecker J.R."/>
            <person name="Palm C.J."/>
            <person name="Federspiel N.A."/>
            <person name="Kaul S."/>
            <person name="White O."/>
            <person name="Alonso J."/>
            <person name="Altafi H."/>
            <person name="Araujo R."/>
            <person name="Bowman C.L."/>
            <person name="Brooks S.Y."/>
            <person name="Buehler E."/>
            <person name="Chan A."/>
            <person name="Chao Q."/>
            <person name="Chen H."/>
            <person name="Cheuk R.F."/>
            <person name="Chin C.W."/>
            <person name="Chung M.K."/>
            <person name="Conn L."/>
            <person name="Conway A.B."/>
            <person name="Conway A.R."/>
            <person name="Creasy T.H."/>
            <person name="Dewar K."/>
            <person name="Dunn P."/>
            <person name="Etgu P."/>
            <person name="Feldblyum T.V."/>
            <person name="Feng J."/>
            <person name="Fong B."/>
            <person name="Fujii C.Y."/>
            <person name="Gill J.E."/>
            <person name="Goldsmith A.D."/>
            <person name="Haas B."/>
            <person name="Hansen N.F."/>
            <person name="Hughes B."/>
            <person name="Huizar L."/>
            <person name="Hunter J.L."/>
            <person name="Jenkins J."/>
            <person name="Johnson-Hopson C."/>
            <person name="Khan S."/>
            <person name="Khaykin E."/>
            <person name="Kim C.J."/>
            <person name="Koo H.L."/>
            <person name="Kremenetskaia I."/>
            <person name="Kurtz D.B."/>
            <person name="Kwan A."/>
            <person name="Lam B."/>
            <person name="Langin-Hooper S."/>
            <person name="Lee A."/>
            <person name="Lee J.M."/>
            <person name="Lenz C.A."/>
            <person name="Li J.H."/>
            <person name="Li Y."/>
            <person name="Lin X."/>
            <person name="Liu S.X."/>
            <person name="Liu Z.A."/>
            <person name="Luros J.S."/>
            <person name="Maiti R."/>
            <person name="Marziali A."/>
            <person name="Militscher J."/>
            <person name="Miranda M."/>
            <person name="Nguyen M."/>
            <person name="Nierman W.C."/>
            <person name="Osborne B.I."/>
            <person name="Pai G."/>
            <person name="Peterson J."/>
            <person name="Pham P.K."/>
            <person name="Rizzo M."/>
            <person name="Rooney T."/>
            <person name="Rowley D."/>
            <person name="Sakano H."/>
            <person name="Salzberg S.L."/>
            <person name="Schwartz J.R."/>
            <person name="Shinn P."/>
            <person name="Southwick A.M."/>
            <person name="Sun H."/>
            <person name="Tallon L.J."/>
            <person name="Tambunga G."/>
            <person name="Toriumi M.J."/>
            <person name="Town C.D."/>
            <person name="Utterback T."/>
            <person name="Van Aken S."/>
            <person name="Vaysberg M."/>
            <person name="Vysotskaia V.S."/>
            <person name="Walker M."/>
            <person name="Wu D."/>
            <person name="Yu G."/>
            <person name="Fraser C.M."/>
            <person name="Venter J.C."/>
            <person name="Davis R.W."/>
        </authorList>
    </citation>
    <scope>NUCLEOTIDE SEQUENCE [LARGE SCALE GENOMIC DNA]</scope>
    <source>
        <strain>cv. Columbia</strain>
    </source>
</reference>
<proteinExistence type="predicted"/>
<dbReference type="ExpressionAtlas" id="Q9FYM3">
    <property type="expression patterns" value="differential"/>
</dbReference>
<sequence length="93" mass="10318">MLKSGETNGVQSNVVRASSRMRGLAEPGIKDNQGRTWRRLIVTDCFISTKVWYSLYKGTLEATRKRVSDYISDLTMVEIIGLQAFTTDGGIAS</sequence>
<dbReference type="EMBL" id="AC000103">
    <property type="protein sequence ID" value="AAF97953.1"/>
    <property type="molecule type" value="Genomic_DNA"/>
</dbReference>